<dbReference type="SMART" id="SM00421">
    <property type="entry name" value="HTH_LUXR"/>
    <property type="match status" value="1"/>
</dbReference>
<dbReference type="PROSITE" id="PS00622">
    <property type="entry name" value="HTH_LUXR_1"/>
    <property type="match status" value="1"/>
</dbReference>
<dbReference type="Proteomes" id="UP000321513">
    <property type="component" value="Unassembled WGS sequence"/>
</dbReference>
<evidence type="ECO:0000256" key="1">
    <source>
        <dbReference type="ARBA" id="ARBA00022553"/>
    </source>
</evidence>
<reference evidence="7 8" key="1">
    <citation type="submission" date="2019-07" db="EMBL/GenBank/DDBJ databases">
        <title>Whole genome shotgun sequence of Segetibacter aerophilus NBRC 106135.</title>
        <authorList>
            <person name="Hosoyama A."/>
            <person name="Uohara A."/>
            <person name="Ohji S."/>
            <person name="Ichikawa N."/>
        </authorList>
    </citation>
    <scope>NUCLEOTIDE SEQUENCE [LARGE SCALE GENOMIC DNA]</scope>
    <source>
        <strain evidence="7 8">NBRC 106135</strain>
    </source>
</reference>
<dbReference type="InterPro" id="IPR016032">
    <property type="entry name" value="Sig_transdc_resp-reg_C-effctor"/>
</dbReference>
<dbReference type="Pfam" id="PF00072">
    <property type="entry name" value="Response_reg"/>
    <property type="match status" value="1"/>
</dbReference>
<evidence type="ECO:0000256" key="3">
    <source>
        <dbReference type="ARBA" id="ARBA00023125"/>
    </source>
</evidence>
<dbReference type="AlphaFoldDB" id="A0A512BDA7"/>
<sequence>MKNREFIRILWEAEDGKDMMHKLKLKKPDVLIMDIKMPETDGIRALQLIRKEYEDLKVIILSMYDDKETITRMMEYGANAYLTKTADADEIYKAIISCMNSDFYFNELVNSVVLLKLQQKKSVRTFYPSVVKFNEKELKILKLISEDKTTEEISEDVFLSPRTVETIRQNMKTKVGVKTIAGLLMYGMRNHLLD</sequence>
<evidence type="ECO:0000313" key="7">
    <source>
        <dbReference type="EMBL" id="GEO09847.1"/>
    </source>
</evidence>
<dbReference type="GO" id="GO:0003677">
    <property type="term" value="F:DNA binding"/>
    <property type="evidence" value="ECO:0007669"/>
    <property type="project" value="UniProtKB-KW"/>
</dbReference>
<dbReference type="InterPro" id="IPR039420">
    <property type="entry name" value="WalR-like"/>
</dbReference>
<dbReference type="GO" id="GO:0006355">
    <property type="term" value="P:regulation of DNA-templated transcription"/>
    <property type="evidence" value="ECO:0007669"/>
    <property type="project" value="InterPro"/>
</dbReference>
<dbReference type="GO" id="GO:0000160">
    <property type="term" value="P:phosphorelay signal transduction system"/>
    <property type="evidence" value="ECO:0007669"/>
    <property type="project" value="InterPro"/>
</dbReference>
<feature type="modified residue" description="4-aspartylphosphate" evidence="5">
    <location>
        <position position="34"/>
    </location>
</feature>
<organism evidence="7 8">
    <name type="scientific">Segetibacter aerophilus</name>
    <dbReference type="NCBI Taxonomy" id="670293"/>
    <lineage>
        <taxon>Bacteria</taxon>
        <taxon>Pseudomonadati</taxon>
        <taxon>Bacteroidota</taxon>
        <taxon>Chitinophagia</taxon>
        <taxon>Chitinophagales</taxon>
        <taxon>Chitinophagaceae</taxon>
        <taxon>Segetibacter</taxon>
    </lineage>
</organism>
<keyword evidence="2" id="KW-0805">Transcription regulation</keyword>
<keyword evidence="4" id="KW-0804">Transcription</keyword>
<evidence type="ECO:0000259" key="6">
    <source>
        <dbReference type="PROSITE" id="PS50110"/>
    </source>
</evidence>
<dbReference type="PANTHER" id="PTHR43214">
    <property type="entry name" value="TWO-COMPONENT RESPONSE REGULATOR"/>
    <property type="match status" value="1"/>
</dbReference>
<dbReference type="Pfam" id="PF00196">
    <property type="entry name" value="GerE"/>
    <property type="match status" value="1"/>
</dbReference>
<dbReference type="SUPFAM" id="SSF52172">
    <property type="entry name" value="CheY-like"/>
    <property type="match status" value="1"/>
</dbReference>
<dbReference type="InterPro" id="IPR001789">
    <property type="entry name" value="Sig_transdc_resp-reg_receiver"/>
</dbReference>
<name>A0A512BDA7_9BACT</name>
<evidence type="ECO:0000256" key="5">
    <source>
        <dbReference type="PROSITE-ProRule" id="PRU00169"/>
    </source>
</evidence>
<evidence type="ECO:0000256" key="4">
    <source>
        <dbReference type="ARBA" id="ARBA00023163"/>
    </source>
</evidence>
<dbReference type="SMART" id="SM00448">
    <property type="entry name" value="REC"/>
    <property type="match status" value="1"/>
</dbReference>
<dbReference type="SUPFAM" id="SSF46894">
    <property type="entry name" value="C-terminal effector domain of the bipartite response regulators"/>
    <property type="match status" value="1"/>
</dbReference>
<dbReference type="InterPro" id="IPR011006">
    <property type="entry name" value="CheY-like_superfamily"/>
</dbReference>
<evidence type="ECO:0000313" key="8">
    <source>
        <dbReference type="Proteomes" id="UP000321513"/>
    </source>
</evidence>
<gene>
    <name evidence="7" type="ORF">SAE01_23430</name>
</gene>
<dbReference type="CDD" id="cd17535">
    <property type="entry name" value="REC_NarL-like"/>
    <property type="match status" value="1"/>
</dbReference>
<protein>
    <submittedName>
        <fullName evidence="7">DNA-binding response regulator</fullName>
    </submittedName>
</protein>
<keyword evidence="8" id="KW-1185">Reference proteome</keyword>
<dbReference type="PANTHER" id="PTHR43214:SF41">
    <property type="entry name" value="NITRATE_NITRITE RESPONSE REGULATOR PROTEIN NARP"/>
    <property type="match status" value="1"/>
</dbReference>
<feature type="domain" description="Response regulatory" evidence="6">
    <location>
        <begin position="1"/>
        <end position="99"/>
    </location>
</feature>
<proteinExistence type="predicted"/>
<keyword evidence="3 7" id="KW-0238">DNA-binding</keyword>
<dbReference type="InterPro" id="IPR000792">
    <property type="entry name" value="Tscrpt_reg_LuxR_C"/>
</dbReference>
<evidence type="ECO:0000256" key="2">
    <source>
        <dbReference type="ARBA" id="ARBA00023015"/>
    </source>
</evidence>
<dbReference type="InterPro" id="IPR058245">
    <property type="entry name" value="NreC/VraR/RcsB-like_REC"/>
</dbReference>
<accession>A0A512BDA7</accession>
<dbReference type="PROSITE" id="PS50110">
    <property type="entry name" value="RESPONSE_REGULATORY"/>
    <property type="match status" value="1"/>
</dbReference>
<comment type="caution">
    <text evidence="7">The sequence shown here is derived from an EMBL/GenBank/DDBJ whole genome shotgun (WGS) entry which is preliminary data.</text>
</comment>
<dbReference type="Gene3D" id="3.40.50.2300">
    <property type="match status" value="1"/>
</dbReference>
<keyword evidence="1 5" id="KW-0597">Phosphoprotein</keyword>
<dbReference type="EMBL" id="BJYT01000008">
    <property type="protein sequence ID" value="GEO09847.1"/>
    <property type="molecule type" value="Genomic_DNA"/>
</dbReference>